<evidence type="ECO:0000259" key="5">
    <source>
        <dbReference type="Pfam" id="PF05175"/>
    </source>
</evidence>
<gene>
    <name evidence="6" type="ORF">GCM10009544_09630</name>
</gene>
<dbReference type="InterPro" id="IPR007848">
    <property type="entry name" value="Small_mtfrase_dom"/>
</dbReference>
<dbReference type="InterPro" id="IPR052190">
    <property type="entry name" value="Euk-Arch_PrmC-MTase"/>
</dbReference>
<dbReference type="GO" id="GO:0008168">
    <property type="term" value="F:methyltransferase activity"/>
    <property type="evidence" value="ECO:0007669"/>
    <property type="project" value="UniProtKB-KW"/>
</dbReference>
<dbReference type="InterPro" id="IPR029063">
    <property type="entry name" value="SAM-dependent_MTases_sf"/>
</dbReference>
<dbReference type="InterPro" id="IPR004557">
    <property type="entry name" value="PrmC-related"/>
</dbReference>
<dbReference type="Gene3D" id="3.40.50.150">
    <property type="entry name" value="Vaccinia Virus protein VP39"/>
    <property type="match status" value="1"/>
</dbReference>
<comment type="caution">
    <text evidence="6">The sequence shown here is derived from an EMBL/GenBank/DDBJ whole genome shotgun (WGS) entry which is preliminary data.</text>
</comment>
<dbReference type="PANTHER" id="PTHR45875:SF1">
    <property type="entry name" value="METHYLTRANSFERASE N6AMT1"/>
    <property type="match status" value="1"/>
</dbReference>
<name>A0ABN0ZIG3_9ACTN</name>
<keyword evidence="4" id="KW-0949">S-adenosyl-L-methionine</keyword>
<evidence type="ECO:0000313" key="6">
    <source>
        <dbReference type="EMBL" id="GAA0448900.1"/>
    </source>
</evidence>
<comment type="similarity">
    <text evidence="1">Belongs to the eukaryotic/archaeal PrmC-related family.</text>
</comment>
<evidence type="ECO:0000256" key="3">
    <source>
        <dbReference type="ARBA" id="ARBA00022679"/>
    </source>
</evidence>
<dbReference type="RefSeq" id="WP_344086027.1">
    <property type="nucleotide sequence ID" value="NZ_BAAAHB010000005.1"/>
</dbReference>
<dbReference type="PROSITE" id="PS00092">
    <property type="entry name" value="N6_MTASE"/>
    <property type="match status" value="1"/>
</dbReference>
<keyword evidence="7" id="KW-1185">Reference proteome</keyword>
<evidence type="ECO:0000256" key="2">
    <source>
        <dbReference type="ARBA" id="ARBA00022603"/>
    </source>
</evidence>
<reference evidence="6 7" key="1">
    <citation type="journal article" date="2019" name="Int. J. Syst. Evol. Microbiol.">
        <title>The Global Catalogue of Microorganisms (GCM) 10K type strain sequencing project: providing services to taxonomists for standard genome sequencing and annotation.</title>
        <authorList>
            <consortium name="The Broad Institute Genomics Platform"/>
            <consortium name="The Broad Institute Genome Sequencing Center for Infectious Disease"/>
            <person name="Wu L."/>
            <person name="Ma J."/>
        </authorList>
    </citation>
    <scope>NUCLEOTIDE SEQUENCE [LARGE SCALE GENOMIC DNA]</scope>
    <source>
        <strain evidence="6 7">JCM 10649</strain>
    </source>
</reference>
<dbReference type="Pfam" id="PF05175">
    <property type="entry name" value="MTS"/>
    <property type="match status" value="1"/>
</dbReference>
<sequence length="217" mass="23255">MWLLKPPGVYAPQEDSHLLVTALERESLPPGAEVLDVGTGTGALAIAAARRGAARVTAVDASVRAVLTTRLNALLAGCRVRALSGDLLEPVAGERFHLVLANPPYVPTPHPGFPRHSLDRAWEAGPDGRAVLDRLCAQVPPLLLPGGVLLLVQSAFSSAPRTIELLTRSGLDADIVDRRLIPFGPVLRARAGWLRERGLLEPGQDKEELVVIRARRP</sequence>
<evidence type="ECO:0000256" key="1">
    <source>
        <dbReference type="ARBA" id="ARBA00006149"/>
    </source>
</evidence>
<keyword evidence="3" id="KW-0808">Transferase</keyword>
<protein>
    <submittedName>
        <fullName evidence="6">Methyltransferase</fullName>
    </submittedName>
</protein>
<dbReference type="EMBL" id="BAAAHB010000005">
    <property type="protein sequence ID" value="GAA0448900.1"/>
    <property type="molecule type" value="Genomic_DNA"/>
</dbReference>
<dbReference type="Proteomes" id="UP001499895">
    <property type="component" value="Unassembled WGS sequence"/>
</dbReference>
<dbReference type="GO" id="GO:0032259">
    <property type="term" value="P:methylation"/>
    <property type="evidence" value="ECO:0007669"/>
    <property type="project" value="UniProtKB-KW"/>
</dbReference>
<dbReference type="PANTHER" id="PTHR45875">
    <property type="entry name" value="METHYLTRANSFERASE N6AMT1"/>
    <property type="match status" value="1"/>
</dbReference>
<organism evidence="6 7">
    <name type="scientific">Streptomyces stramineus</name>
    <dbReference type="NCBI Taxonomy" id="173861"/>
    <lineage>
        <taxon>Bacteria</taxon>
        <taxon>Bacillati</taxon>
        <taxon>Actinomycetota</taxon>
        <taxon>Actinomycetes</taxon>
        <taxon>Kitasatosporales</taxon>
        <taxon>Streptomycetaceae</taxon>
        <taxon>Streptomyces</taxon>
    </lineage>
</organism>
<dbReference type="CDD" id="cd02440">
    <property type="entry name" value="AdoMet_MTases"/>
    <property type="match status" value="1"/>
</dbReference>
<keyword evidence="2 6" id="KW-0489">Methyltransferase</keyword>
<accession>A0ABN0ZIG3</accession>
<proteinExistence type="inferred from homology"/>
<feature type="domain" description="Methyltransferase small" evidence="5">
    <location>
        <begin position="3"/>
        <end position="105"/>
    </location>
</feature>
<dbReference type="NCBIfam" id="TIGR00537">
    <property type="entry name" value="hemK_rel_arch"/>
    <property type="match status" value="1"/>
</dbReference>
<dbReference type="InterPro" id="IPR002052">
    <property type="entry name" value="DNA_methylase_N6_adenine_CS"/>
</dbReference>
<evidence type="ECO:0000313" key="7">
    <source>
        <dbReference type="Proteomes" id="UP001499895"/>
    </source>
</evidence>
<dbReference type="SUPFAM" id="SSF53335">
    <property type="entry name" value="S-adenosyl-L-methionine-dependent methyltransferases"/>
    <property type="match status" value="1"/>
</dbReference>
<evidence type="ECO:0000256" key="4">
    <source>
        <dbReference type="ARBA" id="ARBA00022691"/>
    </source>
</evidence>